<protein>
    <submittedName>
        <fullName evidence="3">Myeloid differentiation primary response protein MyD88</fullName>
    </submittedName>
</protein>
<evidence type="ECO:0000259" key="1">
    <source>
        <dbReference type="PROSITE" id="PS50017"/>
    </source>
</evidence>
<evidence type="ECO:0000313" key="2">
    <source>
        <dbReference type="Proteomes" id="UP000694867"/>
    </source>
</evidence>
<dbReference type="InterPro" id="IPR011029">
    <property type="entry name" value="DEATH-like_dom_sf"/>
</dbReference>
<dbReference type="AlphaFoldDB" id="A0AAJ6QXM1"/>
<evidence type="ECO:0000313" key="3">
    <source>
        <dbReference type="RefSeq" id="XP_003747371.1"/>
    </source>
</evidence>
<dbReference type="Proteomes" id="UP000694867">
    <property type="component" value="Unplaced"/>
</dbReference>
<feature type="domain" description="Death" evidence="1">
    <location>
        <begin position="56"/>
        <end position="117"/>
    </location>
</feature>
<sequence length="284" mass="32871">MVPRAPDHTRQDRLMEDLDELLAVPVHGLGPRSLGFLSGCLEVEQIIPGRENFYRDWRLLTQLVSLPEGTLARLQRSNDPVRETLQLWPVEATIGQLVSAMEGIERFDVLDDCMESILEDCRDFIRRKEYWQREPSVVQQTIFQAFVIHVLDDVVFVREMVTRVEDEGVRLFVPARDFPAAEHNYMYSLIEIMQTRCLNVIVVVSRALSEDQEATRLLENAERIHAQDTSRKIVPIVLEEAPHVGFMISNLCKINFNFPEAHAWAWPRLMDSLGVGRNQDRRLH</sequence>
<dbReference type="KEGG" id="goe:100899055"/>
<dbReference type="RefSeq" id="XP_003747371.1">
    <property type="nucleotide sequence ID" value="XM_003747323.2"/>
</dbReference>
<proteinExistence type="predicted"/>
<dbReference type="SUPFAM" id="SSF47986">
    <property type="entry name" value="DEATH domain"/>
    <property type="match status" value="1"/>
</dbReference>
<dbReference type="GO" id="GO:0007165">
    <property type="term" value="P:signal transduction"/>
    <property type="evidence" value="ECO:0007669"/>
    <property type="project" value="InterPro"/>
</dbReference>
<dbReference type="Gene3D" id="3.40.50.10140">
    <property type="entry name" value="Toll/interleukin-1 receptor homology (TIR) domain"/>
    <property type="match status" value="1"/>
</dbReference>
<organism evidence="2 3">
    <name type="scientific">Galendromus occidentalis</name>
    <name type="common">western predatory mite</name>
    <dbReference type="NCBI Taxonomy" id="34638"/>
    <lineage>
        <taxon>Eukaryota</taxon>
        <taxon>Metazoa</taxon>
        <taxon>Ecdysozoa</taxon>
        <taxon>Arthropoda</taxon>
        <taxon>Chelicerata</taxon>
        <taxon>Arachnida</taxon>
        <taxon>Acari</taxon>
        <taxon>Parasitiformes</taxon>
        <taxon>Mesostigmata</taxon>
        <taxon>Gamasina</taxon>
        <taxon>Phytoseioidea</taxon>
        <taxon>Phytoseiidae</taxon>
        <taxon>Typhlodrominae</taxon>
        <taxon>Galendromus</taxon>
    </lineage>
</organism>
<dbReference type="Gene3D" id="1.10.533.10">
    <property type="entry name" value="Death Domain, Fas"/>
    <property type="match status" value="1"/>
</dbReference>
<gene>
    <name evidence="3" type="primary">LOC100899055</name>
</gene>
<dbReference type="InterPro" id="IPR000488">
    <property type="entry name" value="Death_dom"/>
</dbReference>
<reference evidence="3" key="1">
    <citation type="submission" date="2025-08" db="UniProtKB">
        <authorList>
            <consortium name="RefSeq"/>
        </authorList>
    </citation>
    <scope>IDENTIFICATION</scope>
</reference>
<dbReference type="GeneID" id="100899055"/>
<dbReference type="PROSITE" id="PS50017">
    <property type="entry name" value="DEATH_DOMAIN"/>
    <property type="match status" value="1"/>
</dbReference>
<dbReference type="InterPro" id="IPR035897">
    <property type="entry name" value="Toll_tir_struct_dom_sf"/>
</dbReference>
<accession>A0AAJ6QXM1</accession>
<dbReference type="Pfam" id="PF00531">
    <property type="entry name" value="Death"/>
    <property type="match status" value="1"/>
</dbReference>
<name>A0AAJ6QXM1_9ACAR</name>
<dbReference type="SUPFAM" id="SSF52200">
    <property type="entry name" value="Toll/Interleukin receptor TIR domain"/>
    <property type="match status" value="1"/>
</dbReference>
<keyword evidence="2" id="KW-1185">Reference proteome</keyword>